<gene>
    <name evidence="1" type="ORF">ACFP3V_11870</name>
</gene>
<dbReference type="InterPro" id="IPR013324">
    <property type="entry name" value="RNA_pol_sigma_r3/r4-like"/>
</dbReference>
<protein>
    <recommendedName>
        <fullName evidence="3">Sigma-70 family RNA polymerase sigma factor</fullName>
    </recommendedName>
</protein>
<accession>A0ABW1FZI3</accession>
<sequence length="268" mass="29972">MSVHRWEYVAPAAGRGLGSEPLETVEREFRRIGRERVVEVEVGDLGRHLPQHLLDVIELRALVLHPSTSPRDRGLIWERLTGLALEDGAVAETWRLVVCGMVMPGLRRAAGRLCPLLREHNLDLQQAMLTGLWEALTGLRHKPVARPVAIPSRLVWAADRAARAYRDEVLAHEARRGAALERAASVRQPIHPDALLALAVRRGVLDAAQAELIGRTRLEGVPTRTVAEQWGVSQQAVDQRRKRAERRLTRAIASGELVFTEVEHLIER</sequence>
<dbReference type="SUPFAM" id="SSF88659">
    <property type="entry name" value="Sigma3 and sigma4 domains of RNA polymerase sigma factors"/>
    <property type="match status" value="1"/>
</dbReference>
<dbReference type="EMBL" id="JBHSQJ010000046">
    <property type="protein sequence ID" value="MFC5907910.1"/>
    <property type="molecule type" value="Genomic_DNA"/>
</dbReference>
<evidence type="ECO:0008006" key="3">
    <source>
        <dbReference type="Google" id="ProtNLM"/>
    </source>
</evidence>
<dbReference type="Proteomes" id="UP001596174">
    <property type="component" value="Unassembled WGS sequence"/>
</dbReference>
<organism evidence="1 2">
    <name type="scientific">Streptacidiphilus monticola</name>
    <dbReference type="NCBI Taxonomy" id="2161674"/>
    <lineage>
        <taxon>Bacteria</taxon>
        <taxon>Bacillati</taxon>
        <taxon>Actinomycetota</taxon>
        <taxon>Actinomycetes</taxon>
        <taxon>Kitasatosporales</taxon>
        <taxon>Streptomycetaceae</taxon>
        <taxon>Streptacidiphilus</taxon>
    </lineage>
</organism>
<comment type="caution">
    <text evidence="1">The sequence shown here is derived from an EMBL/GenBank/DDBJ whole genome shotgun (WGS) entry which is preliminary data.</text>
</comment>
<reference evidence="2" key="1">
    <citation type="journal article" date="2019" name="Int. J. Syst. Evol. Microbiol.">
        <title>The Global Catalogue of Microorganisms (GCM) 10K type strain sequencing project: providing services to taxonomists for standard genome sequencing and annotation.</title>
        <authorList>
            <consortium name="The Broad Institute Genomics Platform"/>
            <consortium name="The Broad Institute Genome Sequencing Center for Infectious Disease"/>
            <person name="Wu L."/>
            <person name="Ma J."/>
        </authorList>
    </citation>
    <scope>NUCLEOTIDE SEQUENCE [LARGE SCALE GENOMIC DNA]</scope>
    <source>
        <strain evidence="2">JCM 4816</strain>
    </source>
</reference>
<name>A0ABW1FZI3_9ACTN</name>
<proteinExistence type="predicted"/>
<dbReference type="RefSeq" id="WP_380582805.1">
    <property type="nucleotide sequence ID" value="NZ_JBHSQJ010000046.1"/>
</dbReference>
<evidence type="ECO:0000313" key="1">
    <source>
        <dbReference type="EMBL" id="MFC5907910.1"/>
    </source>
</evidence>
<evidence type="ECO:0000313" key="2">
    <source>
        <dbReference type="Proteomes" id="UP001596174"/>
    </source>
</evidence>
<keyword evidence="2" id="KW-1185">Reference proteome</keyword>